<evidence type="ECO:0000256" key="8">
    <source>
        <dbReference type="SAM" id="Phobius"/>
    </source>
</evidence>
<evidence type="ECO:0000256" key="2">
    <source>
        <dbReference type="ARBA" id="ARBA00009749"/>
    </source>
</evidence>
<keyword evidence="3" id="KW-0813">Transport</keyword>
<evidence type="ECO:0000256" key="5">
    <source>
        <dbReference type="ARBA" id="ARBA00022842"/>
    </source>
</evidence>
<dbReference type="Gene3D" id="1.10.357.20">
    <property type="entry name" value="SLC41 divalent cation transporters, integral membrane domain"/>
    <property type="match status" value="1"/>
</dbReference>
<feature type="domain" description="SLC41A/MgtE integral membrane" evidence="9">
    <location>
        <begin position="59"/>
        <end position="179"/>
    </location>
</feature>
<dbReference type="AlphaFoldDB" id="A0A1G2DA21"/>
<dbReference type="EMBL" id="MHLN01000040">
    <property type="protein sequence ID" value="OGZ10456.1"/>
    <property type="molecule type" value="Genomic_DNA"/>
</dbReference>
<dbReference type="SUPFAM" id="SSF161093">
    <property type="entry name" value="MgtE membrane domain-like"/>
    <property type="match status" value="1"/>
</dbReference>
<accession>A0A1G2DA21</accession>
<dbReference type="Pfam" id="PF01769">
    <property type="entry name" value="MgtE"/>
    <property type="match status" value="1"/>
</dbReference>
<keyword evidence="5" id="KW-0460">Magnesium</keyword>
<comment type="subcellular location">
    <subcellularLocation>
        <location evidence="1">Membrane</location>
        <topology evidence="1">Multi-pass membrane protein</topology>
    </subcellularLocation>
</comment>
<keyword evidence="4 8" id="KW-0812">Transmembrane</keyword>
<feature type="transmembrane region" description="Helical" evidence="8">
    <location>
        <begin position="25"/>
        <end position="43"/>
    </location>
</feature>
<evidence type="ECO:0000256" key="6">
    <source>
        <dbReference type="ARBA" id="ARBA00022989"/>
    </source>
</evidence>
<sequence length="185" mass="19823">MSSTRNSFLENVGRETAAHLLGKRVPWLALGLVGGLATSVVVSRFEALLATDIRLAFFIPVIVYLSDAVGTQTETIYVRNLAEGKIRFLQYLTKETLVGVGLGVIFGLLLYAGALLWLHSKDIALAIGLSTLINLSVAPFLAVIIPSLLYRERTDPALGAGPLATIIQDLASLVVYFLIASAIVL</sequence>
<dbReference type="InterPro" id="IPR036739">
    <property type="entry name" value="SLC41_membr_dom_sf"/>
</dbReference>
<reference evidence="10 11" key="1">
    <citation type="journal article" date="2016" name="Nat. Commun.">
        <title>Thousands of microbial genomes shed light on interconnected biogeochemical processes in an aquifer system.</title>
        <authorList>
            <person name="Anantharaman K."/>
            <person name="Brown C.T."/>
            <person name="Hug L.A."/>
            <person name="Sharon I."/>
            <person name="Castelle C.J."/>
            <person name="Probst A.J."/>
            <person name="Thomas B.C."/>
            <person name="Singh A."/>
            <person name="Wilkins M.J."/>
            <person name="Karaoz U."/>
            <person name="Brodie E.L."/>
            <person name="Williams K.H."/>
            <person name="Hubbard S.S."/>
            <person name="Banfield J.F."/>
        </authorList>
    </citation>
    <scope>NUCLEOTIDE SEQUENCE [LARGE SCALE GENOMIC DNA]</scope>
</reference>
<dbReference type="Proteomes" id="UP000178099">
    <property type="component" value="Unassembled WGS sequence"/>
</dbReference>
<dbReference type="PANTHER" id="PTHR41394">
    <property type="entry name" value="MAGNESIUM TRANSPORTER MGTE"/>
    <property type="match status" value="1"/>
</dbReference>
<feature type="transmembrane region" description="Helical" evidence="8">
    <location>
        <begin position="97"/>
        <end position="118"/>
    </location>
</feature>
<evidence type="ECO:0000256" key="7">
    <source>
        <dbReference type="ARBA" id="ARBA00023136"/>
    </source>
</evidence>
<dbReference type="PANTHER" id="PTHR41394:SF5">
    <property type="entry name" value="SLC41A_MGTE INTEGRAL MEMBRANE DOMAIN-CONTAINING PROTEIN"/>
    <property type="match status" value="1"/>
</dbReference>
<evidence type="ECO:0000259" key="9">
    <source>
        <dbReference type="Pfam" id="PF01769"/>
    </source>
</evidence>
<dbReference type="InterPro" id="IPR006667">
    <property type="entry name" value="SLC41_membr_dom"/>
</dbReference>
<evidence type="ECO:0000313" key="10">
    <source>
        <dbReference type="EMBL" id="OGZ10456.1"/>
    </source>
</evidence>
<dbReference type="GO" id="GO:0016020">
    <property type="term" value="C:membrane"/>
    <property type="evidence" value="ECO:0007669"/>
    <property type="project" value="UniProtKB-SubCell"/>
</dbReference>
<feature type="transmembrane region" description="Helical" evidence="8">
    <location>
        <begin position="55"/>
        <end position="77"/>
    </location>
</feature>
<evidence type="ECO:0000256" key="4">
    <source>
        <dbReference type="ARBA" id="ARBA00022692"/>
    </source>
</evidence>
<organism evidence="10 11">
    <name type="scientific">Candidatus Lloydbacteria bacterium RIFCSPHIGHO2_02_FULL_51_22</name>
    <dbReference type="NCBI Taxonomy" id="1798663"/>
    <lineage>
        <taxon>Bacteria</taxon>
        <taxon>Candidatus Lloydiibacteriota</taxon>
    </lineage>
</organism>
<proteinExistence type="inferred from homology"/>
<dbReference type="GO" id="GO:0008324">
    <property type="term" value="F:monoatomic cation transmembrane transporter activity"/>
    <property type="evidence" value="ECO:0007669"/>
    <property type="project" value="InterPro"/>
</dbReference>
<keyword evidence="6 8" id="KW-1133">Transmembrane helix</keyword>
<feature type="transmembrane region" description="Helical" evidence="8">
    <location>
        <begin position="125"/>
        <end position="150"/>
    </location>
</feature>
<evidence type="ECO:0000313" key="11">
    <source>
        <dbReference type="Proteomes" id="UP000178099"/>
    </source>
</evidence>
<gene>
    <name evidence="10" type="ORF">A3D67_03615</name>
</gene>
<evidence type="ECO:0000256" key="3">
    <source>
        <dbReference type="ARBA" id="ARBA00022448"/>
    </source>
</evidence>
<name>A0A1G2DA21_9BACT</name>
<feature type="transmembrane region" description="Helical" evidence="8">
    <location>
        <begin position="162"/>
        <end position="184"/>
    </location>
</feature>
<evidence type="ECO:0000256" key="1">
    <source>
        <dbReference type="ARBA" id="ARBA00004141"/>
    </source>
</evidence>
<comment type="caution">
    <text evidence="10">The sequence shown here is derived from an EMBL/GenBank/DDBJ whole genome shotgun (WGS) entry which is preliminary data.</text>
</comment>
<keyword evidence="7 8" id="KW-0472">Membrane</keyword>
<protein>
    <recommendedName>
        <fullName evidence="9">SLC41A/MgtE integral membrane domain-containing protein</fullName>
    </recommendedName>
</protein>
<comment type="similarity">
    <text evidence="2">Belongs to the SLC41A transporter family.</text>
</comment>